<reference evidence="1 2" key="2">
    <citation type="journal article" date="2011" name="Stand. Genomic Sci.">
        <title>Complete genome sequence of Isosphaera pallida type strain (IS1B).</title>
        <authorList>
            <consortium name="US DOE Joint Genome Institute (JGI-PGF)"/>
            <person name="Goker M."/>
            <person name="Cleland D."/>
            <person name="Saunders E."/>
            <person name="Lapidus A."/>
            <person name="Nolan M."/>
            <person name="Lucas S."/>
            <person name="Hammon N."/>
            <person name="Deshpande S."/>
            <person name="Cheng J.F."/>
            <person name="Tapia R."/>
            <person name="Han C."/>
            <person name="Goodwin L."/>
            <person name="Pitluck S."/>
            <person name="Liolios K."/>
            <person name="Pagani I."/>
            <person name="Ivanova N."/>
            <person name="Mavromatis K."/>
            <person name="Pati A."/>
            <person name="Chen A."/>
            <person name="Palaniappan K."/>
            <person name="Land M."/>
            <person name="Hauser L."/>
            <person name="Chang Y.J."/>
            <person name="Jeffries C.D."/>
            <person name="Detter J.C."/>
            <person name="Beck B."/>
            <person name="Woyke T."/>
            <person name="Bristow J."/>
            <person name="Eisen J.A."/>
            <person name="Markowitz V."/>
            <person name="Hugenholtz P."/>
            <person name="Kyrpides N.C."/>
            <person name="Klenk H.P."/>
        </authorList>
    </citation>
    <scope>NUCLEOTIDE SEQUENCE [LARGE SCALE GENOMIC DNA]</scope>
    <source>
        <strain evidence="2">ATCC 43644 / DSM 9630 / IS1B</strain>
    </source>
</reference>
<gene>
    <name evidence="1" type="ordered locus">Isop_1024</name>
</gene>
<reference key="1">
    <citation type="submission" date="2010-11" db="EMBL/GenBank/DDBJ databases">
        <title>The complete sequence of chromosome of Isophaera pallida ATCC 43644.</title>
        <authorList>
            <consortium name="US DOE Joint Genome Institute (JGI-PGF)"/>
            <person name="Lucas S."/>
            <person name="Copeland A."/>
            <person name="Lapidus A."/>
            <person name="Bruce D."/>
            <person name="Goodwin L."/>
            <person name="Pitluck S."/>
            <person name="Kyrpides N."/>
            <person name="Mavromatis K."/>
            <person name="Pagani I."/>
            <person name="Ivanova N."/>
            <person name="Saunders E."/>
            <person name="Brettin T."/>
            <person name="Detter J.C."/>
            <person name="Han C."/>
            <person name="Tapia R."/>
            <person name="Land M."/>
            <person name="Hauser L."/>
            <person name="Markowitz V."/>
            <person name="Cheng J.-F."/>
            <person name="Hugenholtz P."/>
            <person name="Woyke T."/>
            <person name="Wu D."/>
            <person name="Eisen J.A."/>
        </authorList>
    </citation>
    <scope>NUCLEOTIDE SEQUENCE</scope>
    <source>
        <strain>ATCC 43644</strain>
    </source>
</reference>
<sequence>MTQFAAPLRLETESRIAGKAIARGHSVAEALP</sequence>
<dbReference type="EMBL" id="CP002353">
    <property type="protein sequence ID" value="ADV61613.1"/>
    <property type="molecule type" value="Genomic_DNA"/>
</dbReference>
<proteinExistence type="predicted"/>
<evidence type="ECO:0000313" key="2">
    <source>
        <dbReference type="Proteomes" id="UP000008631"/>
    </source>
</evidence>
<dbReference type="AlphaFoldDB" id="E8R426"/>
<dbReference type="InParanoid" id="E8R426"/>
<evidence type="ECO:0000313" key="1">
    <source>
        <dbReference type="EMBL" id="ADV61613.1"/>
    </source>
</evidence>
<protein>
    <submittedName>
        <fullName evidence="1">Uncharacterized protein</fullName>
    </submittedName>
</protein>
<dbReference type="Proteomes" id="UP000008631">
    <property type="component" value="Chromosome"/>
</dbReference>
<accession>E8R426</accession>
<dbReference type="HOGENOM" id="CLU_3389859_0_0_0"/>
<organism evidence="1 2">
    <name type="scientific">Isosphaera pallida (strain ATCC 43644 / DSM 9630 / IS1B)</name>
    <dbReference type="NCBI Taxonomy" id="575540"/>
    <lineage>
        <taxon>Bacteria</taxon>
        <taxon>Pseudomonadati</taxon>
        <taxon>Planctomycetota</taxon>
        <taxon>Planctomycetia</taxon>
        <taxon>Isosphaerales</taxon>
        <taxon>Isosphaeraceae</taxon>
        <taxon>Isosphaera</taxon>
    </lineage>
</organism>
<keyword evidence="2" id="KW-1185">Reference proteome</keyword>
<name>E8R426_ISOPI</name>
<dbReference type="KEGG" id="ipa:Isop_1024"/>